<dbReference type="CDD" id="cd00192">
    <property type="entry name" value="PTKc"/>
    <property type="match status" value="1"/>
</dbReference>
<evidence type="ECO:0000256" key="6">
    <source>
        <dbReference type="ARBA" id="ARBA00022840"/>
    </source>
</evidence>
<dbReference type="Gene3D" id="3.30.200.20">
    <property type="entry name" value="Phosphorylase Kinase, domain 1"/>
    <property type="match status" value="1"/>
</dbReference>
<feature type="domain" description="MAM" evidence="19">
    <location>
        <begin position="727"/>
        <end position="893"/>
    </location>
</feature>
<dbReference type="EnsemblMetazoa" id="XM_038206571.1">
    <property type="protein sequence ID" value="XP_038062499.1"/>
    <property type="gene ID" value="LOC119732990"/>
</dbReference>
<dbReference type="Pfam" id="PF00431">
    <property type="entry name" value="CUB"/>
    <property type="match status" value="1"/>
</dbReference>
<evidence type="ECO:0000256" key="11">
    <source>
        <dbReference type="ARBA" id="ARBA00023170"/>
    </source>
</evidence>
<dbReference type="PROSITE" id="PS00109">
    <property type="entry name" value="PROTEIN_KINASE_TYR"/>
    <property type="match status" value="1"/>
</dbReference>
<evidence type="ECO:0000256" key="16">
    <source>
        <dbReference type="SAM" id="Phobius"/>
    </source>
</evidence>
<reference evidence="23" key="1">
    <citation type="submission" date="2022-11" db="UniProtKB">
        <authorList>
            <consortium name="EnsemblMetazoa"/>
        </authorList>
    </citation>
    <scope>IDENTIFICATION</scope>
</reference>
<dbReference type="SUPFAM" id="SSF49854">
    <property type="entry name" value="Spermadhesin, CUB domain"/>
    <property type="match status" value="1"/>
</dbReference>
<evidence type="ECO:0000259" key="19">
    <source>
        <dbReference type="PROSITE" id="PS50060"/>
    </source>
</evidence>
<feature type="domain" description="CUB" evidence="17">
    <location>
        <begin position="607"/>
        <end position="719"/>
    </location>
</feature>
<keyword evidence="13" id="KW-0393">Immunoglobulin domain</keyword>
<dbReference type="CDD" id="cd00041">
    <property type="entry name" value="CUB"/>
    <property type="match status" value="1"/>
</dbReference>
<proteinExistence type="predicted"/>
<feature type="domain" description="Protein kinase" evidence="18">
    <location>
        <begin position="1552"/>
        <end position="1835"/>
    </location>
</feature>
<dbReference type="InterPro" id="IPR003599">
    <property type="entry name" value="Ig_sub"/>
</dbReference>
<keyword evidence="3 16" id="KW-0812">Transmembrane</keyword>
<protein>
    <recommendedName>
        <fullName evidence="25">Receptor protein-tyrosine kinase</fullName>
    </recommendedName>
</protein>
<organism evidence="23 24">
    <name type="scientific">Patiria miniata</name>
    <name type="common">Bat star</name>
    <name type="synonym">Asterina miniata</name>
    <dbReference type="NCBI Taxonomy" id="46514"/>
    <lineage>
        <taxon>Eukaryota</taxon>
        <taxon>Metazoa</taxon>
        <taxon>Echinodermata</taxon>
        <taxon>Eleutherozoa</taxon>
        <taxon>Asterozoa</taxon>
        <taxon>Asteroidea</taxon>
        <taxon>Valvatacea</taxon>
        <taxon>Valvatida</taxon>
        <taxon>Asterinidae</taxon>
        <taxon>Patiria</taxon>
    </lineage>
</organism>
<feature type="compositionally biased region" description="Low complexity" evidence="15">
    <location>
        <begin position="752"/>
        <end position="763"/>
    </location>
</feature>
<dbReference type="Gene3D" id="2.60.40.10">
    <property type="entry name" value="Immunoglobulins"/>
    <property type="match status" value="5"/>
</dbReference>
<dbReference type="InterPro" id="IPR000859">
    <property type="entry name" value="CUB_dom"/>
</dbReference>
<comment type="caution">
    <text evidence="14">Lacks conserved residue(s) required for the propagation of feature annotation.</text>
</comment>
<dbReference type="InterPro" id="IPR000998">
    <property type="entry name" value="MAM_dom"/>
</dbReference>
<keyword evidence="12" id="KW-0325">Glycoprotein</keyword>
<dbReference type="InterPro" id="IPR035914">
    <property type="entry name" value="Sperma_CUB_dom_sf"/>
</dbReference>
<dbReference type="PROSITE" id="PS51145">
    <property type="entry name" value="ZU5"/>
    <property type="match status" value="1"/>
</dbReference>
<dbReference type="PROSITE" id="PS01180">
    <property type="entry name" value="CUB"/>
    <property type="match status" value="1"/>
</dbReference>
<dbReference type="InterPro" id="IPR001245">
    <property type="entry name" value="Ser-Thr/Tyr_kinase_cat_dom"/>
</dbReference>
<dbReference type="Gene3D" id="2.60.120.200">
    <property type="match status" value="1"/>
</dbReference>
<dbReference type="SMART" id="SM00408">
    <property type="entry name" value="IGc2"/>
    <property type="match status" value="1"/>
</dbReference>
<dbReference type="GO" id="GO:0043235">
    <property type="term" value="C:receptor complex"/>
    <property type="evidence" value="ECO:0007669"/>
    <property type="project" value="TreeGrafter"/>
</dbReference>
<evidence type="ECO:0000313" key="23">
    <source>
        <dbReference type="EnsemblMetazoa" id="XP_038062499.1"/>
    </source>
</evidence>
<keyword evidence="9" id="KW-0829">Tyrosine-protein kinase</keyword>
<dbReference type="PROSITE" id="PS50011">
    <property type="entry name" value="PROTEIN_KINASE_DOM"/>
    <property type="match status" value="1"/>
</dbReference>
<dbReference type="Proteomes" id="UP000887568">
    <property type="component" value="Unplaced"/>
</dbReference>
<keyword evidence="8 16" id="KW-0472">Membrane</keyword>
<dbReference type="PRINTS" id="PR00109">
    <property type="entry name" value="TYRKINASE"/>
</dbReference>
<dbReference type="SUPFAM" id="SSF48726">
    <property type="entry name" value="Immunoglobulin"/>
    <property type="match status" value="5"/>
</dbReference>
<dbReference type="Pfam" id="PF04970">
    <property type="entry name" value="LRAT"/>
    <property type="match status" value="1"/>
</dbReference>
<dbReference type="GeneID" id="119732990"/>
<keyword evidence="24" id="KW-1185">Reference proteome</keyword>
<keyword evidence="10" id="KW-1015">Disulfide bond</keyword>
<feature type="domain" description="LRAT" evidence="22">
    <location>
        <begin position="34"/>
        <end position="154"/>
    </location>
</feature>
<dbReference type="Pfam" id="PF00791">
    <property type="entry name" value="ZU5"/>
    <property type="match status" value="1"/>
</dbReference>
<dbReference type="InterPro" id="IPR008266">
    <property type="entry name" value="Tyr_kinase_AS"/>
</dbReference>
<dbReference type="SMART" id="SM00137">
    <property type="entry name" value="MAM"/>
    <property type="match status" value="1"/>
</dbReference>
<comment type="subcellular location">
    <subcellularLocation>
        <location evidence="1">Membrane</location>
        <topology evidence="1">Single-pass membrane protein</topology>
    </subcellularLocation>
</comment>
<evidence type="ECO:0000256" key="1">
    <source>
        <dbReference type="ARBA" id="ARBA00004167"/>
    </source>
</evidence>
<dbReference type="InterPro" id="IPR013162">
    <property type="entry name" value="CD80_C2-set"/>
</dbReference>
<keyword evidence="2" id="KW-0808">Transferase</keyword>
<dbReference type="InterPro" id="IPR036179">
    <property type="entry name" value="Ig-like_dom_sf"/>
</dbReference>
<dbReference type="InterPro" id="IPR000906">
    <property type="entry name" value="ZU5_dom"/>
</dbReference>
<evidence type="ECO:0000259" key="20">
    <source>
        <dbReference type="PROSITE" id="PS50835"/>
    </source>
</evidence>
<dbReference type="Gene3D" id="2.60.220.30">
    <property type="match status" value="1"/>
</dbReference>
<name>A0A914AGI4_PATMI</name>
<dbReference type="InterPro" id="IPR013783">
    <property type="entry name" value="Ig-like_fold"/>
</dbReference>
<evidence type="ECO:0000256" key="9">
    <source>
        <dbReference type="ARBA" id="ARBA00023137"/>
    </source>
</evidence>
<dbReference type="GO" id="GO:0007169">
    <property type="term" value="P:cell surface receptor protein tyrosine kinase signaling pathway"/>
    <property type="evidence" value="ECO:0007669"/>
    <property type="project" value="TreeGrafter"/>
</dbReference>
<evidence type="ECO:0000256" key="2">
    <source>
        <dbReference type="ARBA" id="ARBA00022679"/>
    </source>
</evidence>
<dbReference type="PROSITE" id="PS50060">
    <property type="entry name" value="MAM_2"/>
    <property type="match status" value="1"/>
</dbReference>
<dbReference type="InterPro" id="IPR011009">
    <property type="entry name" value="Kinase-like_dom_sf"/>
</dbReference>
<dbReference type="Gene3D" id="2.60.120.290">
    <property type="entry name" value="Spermadhesin, CUB domain"/>
    <property type="match status" value="1"/>
</dbReference>
<evidence type="ECO:0000259" key="21">
    <source>
        <dbReference type="PROSITE" id="PS51145"/>
    </source>
</evidence>
<keyword evidence="7 16" id="KW-1133">Transmembrane helix</keyword>
<accession>A0A914AGI4</accession>
<evidence type="ECO:0000256" key="4">
    <source>
        <dbReference type="ARBA" id="ARBA00022741"/>
    </source>
</evidence>
<evidence type="ECO:0008006" key="25">
    <source>
        <dbReference type="Google" id="ProtNLM"/>
    </source>
</evidence>
<dbReference type="Pfam" id="PF07714">
    <property type="entry name" value="PK_Tyr_Ser-Thr"/>
    <property type="match status" value="1"/>
</dbReference>
<feature type="domain" description="Ig-like" evidence="20">
    <location>
        <begin position="1216"/>
        <end position="1306"/>
    </location>
</feature>
<dbReference type="PANTHER" id="PTHR24416:SF600">
    <property type="entry name" value="PDGF- AND VEGF-RECEPTOR RELATED, ISOFORM J"/>
    <property type="match status" value="1"/>
</dbReference>
<feature type="region of interest" description="Disordered" evidence="15">
    <location>
        <begin position="740"/>
        <end position="766"/>
    </location>
</feature>
<evidence type="ECO:0000256" key="12">
    <source>
        <dbReference type="ARBA" id="ARBA00023180"/>
    </source>
</evidence>
<dbReference type="Gene3D" id="1.10.510.10">
    <property type="entry name" value="Transferase(Phosphotransferase) domain 1"/>
    <property type="match status" value="1"/>
</dbReference>
<dbReference type="InterPro" id="IPR000719">
    <property type="entry name" value="Prot_kinase_dom"/>
</dbReference>
<dbReference type="SUPFAM" id="SSF49899">
    <property type="entry name" value="Concanavalin A-like lectins/glucanases"/>
    <property type="match status" value="1"/>
</dbReference>
<dbReference type="SMART" id="SM00218">
    <property type="entry name" value="ZU5"/>
    <property type="match status" value="1"/>
</dbReference>
<feature type="domain" description="Ig-like" evidence="20">
    <location>
        <begin position="1006"/>
        <end position="1094"/>
    </location>
</feature>
<feature type="domain" description="Ig-like" evidence="20">
    <location>
        <begin position="899"/>
        <end position="992"/>
    </location>
</feature>
<dbReference type="InterPro" id="IPR007110">
    <property type="entry name" value="Ig-like_dom"/>
</dbReference>
<dbReference type="InterPro" id="IPR003598">
    <property type="entry name" value="Ig_sub2"/>
</dbReference>
<dbReference type="Pfam" id="PF13927">
    <property type="entry name" value="Ig_3"/>
    <property type="match status" value="1"/>
</dbReference>
<evidence type="ECO:0000259" key="22">
    <source>
        <dbReference type="PROSITE" id="PS51934"/>
    </source>
</evidence>
<keyword evidence="4" id="KW-0547">Nucleotide-binding</keyword>
<keyword evidence="11" id="KW-0675">Receptor</keyword>
<dbReference type="InterPro" id="IPR050122">
    <property type="entry name" value="RTK"/>
</dbReference>
<evidence type="ECO:0000256" key="10">
    <source>
        <dbReference type="ARBA" id="ARBA00023157"/>
    </source>
</evidence>
<dbReference type="InterPro" id="IPR013320">
    <property type="entry name" value="ConA-like_dom_sf"/>
</dbReference>
<dbReference type="GO" id="GO:0005524">
    <property type="term" value="F:ATP binding"/>
    <property type="evidence" value="ECO:0007669"/>
    <property type="project" value="UniProtKB-KW"/>
</dbReference>
<dbReference type="GO" id="GO:0004714">
    <property type="term" value="F:transmembrane receptor protein tyrosine kinase activity"/>
    <property type="evidence" value="ECO:0007669"/>
    <property type="project" value="TreeGrafter"/>
</dbReference>
<feature type="domain" description="ZU5" evidence="21">
    <location>
        <begin position="206"/>
        <end position="342"/>
    </location>
</feature>
<feature type="domain" description="Ig-like" evidence="20">
    <location>
        <begin position="1106"/>
        <end position="1202"/>
    </location>
</feature>
<feature type="transmembrane region" description="Helical" evidence="16">
    <location>
        <begin position="1424"/>
        <end position="1450"/>
    </location>
</feature>
<dbReference type="RefSeq" id="XP_038062499.1">
    <property type="nucleotide sequence ID" value="XM_038206571.1"/>
</dbReference>
<dbReference type="Gene3D" id="3.90.1720.10">
    <property type="entry name" value="endopeptidase domain like (from Nostoc punctiforme)"/>
    <property type="match status" value="1"/>
</dbReference>
<evidence type="ECO:0000256" key="13">
    <source>
        <dbReference type="ARBA" id="ARBA00023319"/>
    </source>
</evidence>
<keyword evidence="5" id="KW-0418">Kinase</keyword>
<evidence type="ECO:0000256" key="3">
    <source>
        <dbReference type="ARBA" id="ARBA00022692"/>
    </source>
</evidence>
<keyword evidence="6" id="KW-0067">ATP-binding</keyword>
<dbReference type="PANTHER" id="PTHR24416">
    <property type="entry name" value="TYROSINE-PROTEIN KINASE RECEPTOR"/>
    <property type="match status" value="1"/>
</dbReference>
<dbReference type="PROSITE" id="PS50835">
    <property type="entry name" value="IG_LIKE"/>
    <property type="match status" value="5"/>
</dbReference>
<evidence type="ECO:0000256" key="7">
    <source>
        <dbReference type="ARBA" id="ARBA00022989"/>
    </source>
</evidence>
<dbReference type="CDD" id="cd00096">
    <property type="entry name" value="Ig"/>
    <property type="match status" value="1"/>
</dbReference>
<dbReference type="SMART" id="SM00042">
    <property type="entry name" value="CUB"/>
    <property type="match status" value="1"/>
</dbReference>
<dbReference type="SMART" id="SM00409">
    <property type="entry name" value="IG"/>
    <property type="match status" value="5"/>
</dbReference>
<evidence type="ECO:0000259" key="17">
    <source>
        <dbReference type="PROSITE" id="PS01180"/>
    </source>
</evidence>
<dbReference type="Pfam" id="PF08205">
    <property type="entry name" value="C2-set_2"/>
    <property type="match status" value="4"/>
</dbReference>
<dbReference type="SUPFAM" id="SSF56112">
    <property type="entry name" value="Protein kinase-like (PK-like)"/>
    <property type="match status" value="1"/>
</dbReference>
<evidence type="ECO:0000256" key="5">
    <source>
        <dbReference type="ARBA" id="ARBA00022777"/>
    </source>
</evidence>
<evidence type="ECO:0000313" key="24">
    <source>
        <dbReference type="Proteomes" id="UP000887568"/>
    </source>
</evidence>
<evidence type="ECO:0000256" key="15">
    <source>
        <dbReference type="SAM" id="MobiDB-lite"/>
    </source>
</evidence>
<dbReference type="Pfam" id="PF00629">
    <property type="entry name" value="MAM"/>
    <property type="match status" value="1"/>
</dbReference>
<dbReference type="InterPro" id="IPR007053">
    <property type="entry name" value="LRAT_dom"/>
</dbReference>
<dbReference type="PROSITE" id="PS51934">
    <property type="entry name" value="LRAT"/>
    <property type="match status" value="1"/>
</dbReference>
<evidence type="ECO:0000256" key="8">
    <source>
        <dbReference type="ARBA" id="ARBA00023136"/>
    </source>
</evidence>
<dbReference type="OrthoDB" id="1668230at2759"/>
<feature type="domain" description="Ig-like" evidence="20">
    <location>
        <begin position="1318"/>
        <end position="1406"/>
    </location>
</feature>
<dbReference type="FunFam" id="1.10.510.10:FF:000554">
    <property type="entry name" value="Predicted protein"/>
    <property type="match status" value="1"/>
</dbReference>
<sequence>MAANKCWLVSDWYTSAEIEDLNDKVYLGDILEFRRRSWVGRHPRWGIYVGRYQDMKHVVIYFSILEGEARLMSSFASQKPEIGADTIGNVLGGYGKVRINNSRDKYQNPSDPLSIVETAKKMHQDKTQDEYKLFGNNYEHFVNNCRYRDSPIKQVPSTPGTGSFLDYAEPVTEEHKTSRHLRMVLNEVNKNLPKREQVDRRLQLPYIAMGYFNERGGSLSLDEYGVHLTIPRGAIAPGSPQQVYIYVDPTAPPTDAVEPTEVALSPSVKCGPEGLTFKESVVLSFPHHSVLTGQRYINLVVRMHHDDSQEKQWEDDNPALVTEKEVFVLVDHFTNFTLVVTPIPGSSKRLKVGAFGGLLDKRRCQYAFRVHVWNDEESVEQSVLREEERMKSEMLDVFRKLQFFWDSGDLVVRVTDLDSGWAIREATEQTIYKEKIRVQEENSVTFNLKRKMGDSEDEGLYCAVRTDQHSPNEDLRRQTQVLLNFCPEKKPLSTWEWIVDKILKLTRVRQQTPGSRATQCTENNSPCVCYRTGDLCGYCKEQIGKEWSKEALGEVRPQDYGGFSQQTVHALCVLLDAGNNWTKLLEKMTIVEGTVVRHVVQQDTEATSSTIHLSPYETAQITSPSYPGNYANGLDVTWVIQTIACWQIQIITSSFRTESCCDRLKGGDGMDSTDLTTVLFESRGSIGPDALSHGPAMWLRFTTDGSVTYGGFRLLATSVSSFASLDFNCTFENGRCGWTQSTDDDSSWARDSGGTPSSNTGPSIDKTRGDTSGYYYYFEASVGSEGNTAVLLSPVVSINAVHSSCMPTLCFGFWYNMYGDGMGALNVYRIPVNQGINDGEIIFTRSGQQTGPTTWLFEEICLQNTTLGFRIALQAVRGNSFTSDIAIDDLSLTVPSMEPSLSLNDTSGSVKGGRTSVMEGATHFFLCTVHQTRPAATIQWFLNDDLQRTVDPSSGGSVCLVDTTSSWTFVPSRANHGQRVKCVASTVESQLLLVFAMVTVDVAGPPDTPVITGNPSVTANEAVQLTCQASNGYPDDWELVWSNGGLPLTGTHTTAVSTSGSRYRFSSTLIFTPTIEDNGNMITCSARRGSQALTGSLGPVDVLCPPKESSLTLYDSGGNVTSGRASVMEGAHHSLLCTVRQTRPAATLQWFMNDALQRTVDPPSGESGGLVDTTSSWTFVPNRTNHGQKVKCVAGTAESQLPLPFAMVTVDVTGPPDTPAVTGNRSMTANETVQLICRANHGYPDDWELVWTNGGLPLAGTQTTAMLTLGNRHRFSSALNFTPTREENGNMITCSARRGSWTSELTGSLGPIDVQYWPEFSEPSVTPSNHVEEGDDVILSCKADANPKPVDFITWEKVGSPGSLPSVYSDGSSTLTLSSISREQAGTYRCRGDNGVPPVVYSSLVEVIFRSPVAPSVVGVLTSWPFLTAVSVLGILLLISIVIQAACCFYRKRKRSSQNKEQQRVSQSGAGTGGPVRVFADTECYETVGISTEQQSISGSGAGIGRPVRVIADTECYEDMGIPMQTIRAVESDSSRYADTPDRRAAISRDQLTFLQELTQGTFGKVLLARAVGIEQRGLITHVAVKTVKDKSDPKEKENLIRELNSMKPLTSHENIVKLLGYCINADPIYVIMEHVANGNLKEILTDSRSERVYDNLRGAVCASLSPKTLLSLARGVAKGMAYLASQGCLHQDLAARNVLVSEDMVSKISDFGFASDVAEMRTHQRKNTGFSPLRWMALESILDDVYTTESDVWSFGVLLWEIVTLGGHPYPTLSAKKVVSKVKSGYRMPRPDHCRLHLYQVVRPCWSKNPAARPTFATIAEKLGGLVEKADEYLSLESCQENIYKMSVTGGSDFEKF</sequence>
<evidence type="ECO:0000256" key="14">
    <source>
        <dbReference type="PROSITE-ProRule" id="PRU00059"/>
    </source>
</evidence>
<evidence type="ECO:0000259" key="18">
    <source>
        <dbReference type="PROSITE" id="PS50011"/>
    </source>
</evidence>
<dbReference type="CDD" id="cd06263">
    <property type="entry name" value="MAM"/>
    <property type="match status" value="1"/>
</dbReference>
<dbReference type="GO" id="GO:0005886">
    <property type="term" value="C:plasma membrane"/>
    <property type="evidence" value="ECO:0007669"/>
    <property type="project" value="TreeGrafter"/>
</dbReference>